<dbReference type="EMBL" id="PVUE01000004">
    <property type="protein sequence ID" value="PRZ42678.1"/>
    <property type="molecule type" value="Genomic_DNA"/>
</dbReference>
<comment type="caution">
    <text evidence="1">The sequence shown here is derived from an EMBL/GenBank/DDBJ whole genome shotgun (WGS) entry which is preliminary data.</text>
</comment>
<dbReference type="RefSeq" id="WP_106348225.1">
    <property type="nucleotide sequence ID" value="NZ_PVUE01000004.1"/>
</dbReference>
<sequence>MLTAADQQQLRDGESVIRIAGRPLMYAYSPSFREDRRLRKTITTEETTVRDIVARARANSHDQRTRDRARHAAQYREQVTQNAIHTDGGTF</sequence>
<proteinExistence type="predicted"/>
<dbReference type="AlphaFoldDB" id="A0A2T1A2W9"/>
<accession>A0A2T1A2W9</accession>
<name>A0A2T1A2W9_9ACTN</name>
<reference evidence="1 2" key="1">
    <citation type="submission" date="2018-03" db="EMBL/GenBank/DDBJ databases">
        <title>Genomic Encyclopedia of Archaeal and Bacterial Type Strains, Phase II (KMG-II): from individual species to whole genera.</title>
        <authorList>
            <person name="Goeker M."/>
        </authorList>
    </citation>
    <scope>NUCLEOTIDE SEQUENCE [LARGE SCALE GENOMIC DNA]</scope>
    <source>
        <strain evidence="1 2">DSM 100065</strain>
    </source>
</reference>
<gene>
    <name evidence="1" type="ORF">CLV47_10422</name>
</gene>
<keyword evidence="2" id="KW-1185">Reference proteome</keyword>
<protein>
    <submittedName>
        <fullName evidence="1">Uncharacterized protein</fullName>
    </submittedName>
</protein>
<dbReference type="Proteomes" id="UP000237752">
    <property type="component" value="Unassembled WGS sequence"/>
</dbReference>
<evidence type="ECO:0000313" key="2">
    <source>
        <dbReference type="Proteomes" id="UP000237752"/>
    </source>
</evidence>
<organism evidence="1 2">
    <name type="scientific">Antricoccus suffuscus</name>
    <dbReference type="NCBI Taxonomy" id="1629062"/>
    <lineage>
        <taxon>Bacteria</taxon>
        <taxon>Bacillati</taxon>
        <taxon>Actinomycetota</taxon>
        <taxon>Actinomycetes</taxon>
        <taxon>Geodermatophilales</taxon>
        <taxon>Antricoccaceae</taxon>
        <taxon>Antricoccus</taxon>
    </lineage>
</organism>
<evidence type="ECO:0000313" key="1">
    <source>
        <dbReference type="EMBL" id="PRZ42678.1"/>
    </source>
</evidence>